<feature type="chain" id="PRO_5003914175" description="DUF4476 domain-containing protein" evidence="1">
    <location>
        <begin position="19"/>
        <end position="271"/>
    </location>
</feature>
<protein>
    <recommendedName>
        <fullName evidence="2">DUF4476 domain-containing protein</fullName>
    </recommendedName>
</protein>
<feature type="domain" description="DUF4476" evidence="2">
    <location>
        <begin position="176"/>
        <end position="268"/>
    </location>
</feature>
<name>K7ZDS1_BDEBC</name>
<accession>K7ZDS1</accession>
<dbReference type="HOGENOM" id="CLU_1025505_0_0_7"/>
<dbReference type="Pfam" id="PF14771">
    <property type="entry name" value="DUF4476"/>
    <property type="match status" value="1"/>
</dbReference>
<sequence>MSVLSKICVSLMALAFLAGCDSGGGGSKDGNNNTNGKPSVKNRINWSSIPSKYNPSIEDVEFRVDGYEKINVNVFGFDDDVEVVYSKDLPADSGFLRIYRVWAKSASWGSVNERPNGTTLDLIGNGSYSCSIATSNREIVQLEGGCYVRIQVFMPAGAEIEVYNVNKLMTKRFFAIKTDVMLEQLDRASRDEDKFAVIETYLASYRGLKKKPEMQAVQLGDVVSEFPFSEGKFKALRLLHATVVDRENLSKMIEDRFSYFDRAEARRIVGI</sequence>
<dbReference type="OrthoDB" id="9342540at2"/>
<dbReference type="RefSeq" id="WP_015089279.1">
    <property type="nucleotide sequence ID" value="NC_019567.1"/>
</dbReference>
<feature type="signal peptide" evidence="1">
    <location>
        <begin position="1"/>
        <end position="18"/>
    </location>
</feature>
<organism evidence="3 4">
    <name type="scientific">Bdellovibrio bacteriovorus str. Tiberius</name>
    <dbReference type="NCBI Taxonomy" id="1069642"/>
    <lineage>
        <taxon>Bacteria</taxon>
        <taxon>Pseudomonadati</taxon>
        <taxon>Bdellovibrionota</taxon>
        <taxon>Bdellovibrionia</taxon>
        <taxon>Bdellovibrionales</taxon>
        <taxon>Pseudobdellovibrionaceae</taxon>
        <taxon>Bdellovibrio</taxon>
    </lineage>
</organism>
<evidence type="ECO:0000313" key="4">
    <source>
        <dbReference type="Proteomes" id="UP000010074"/>
    </source>
</evidence>
<evidence type="ECO:0000259" key="2">
    <source>
        <dbReference type="Pfam" id="PF14771"/>
    </source>
</evidence>
<dbReference type="InterPro" id="IPR028011">
    <property type="entry name" value="DUF4476"/>
</dbReference>
<dbReference type="Proteomes" id="UP000010074">
    <property type="component" value="Chromosome"/>
</dbReference>
<dbReference type="PATRIC" id="fig|1069642.3.peg.73"/>
<dbReference type="AlphaFoldDB" id="K7ZDS1"/>
<evidence type="ECO:0000256" key="1">
    <source>
        <dbReference type="SAM" id="SignalP"/>
    </source>
</evidence>
<dbReference type="EMBL" id="CP002930">
    <property type="protein sequence ID" value="AFX99786.1"/>
    <property type="molecule type" value="Genomic_DNA"/>
</dbReference>
<reference evidence="3 4" key="1">
    <citation type="journal article" date="2012" name="BMC Genomics">
        <title>Genome analysis of a simultaneously predatory and prey-independent, novel Bdellovibrio bacteriovorus from the River Tiber, supports in silico predictions of both ancient and recent lateral gene transfer from diverse bacteria.</title>
        <authorList>
            <person name="Hobley L."/>
            <person name="Lerner T.R."/>
            <person name="Williams L.E."/>
            <person name="Lambert C."/>
            <person name="Till R."/>
            <person name="Milner D.S."/>
            <person name="Basford S.M."/>
            <person name="Capeness M.J."/>
            <person name="Fenton A.K."/>
            <person name="Atterbury R.J."/>
            <person name="Harris M.A."/>
            <person name="Sockett R.E."/>
        </authorList>
    </citation>
    <scope>NUCLEOTIDE SEQUENCE [LARGE SCALE GENOMIC DNA]</scope>
    <source>
        <strain evidence="3 4">Tiberius</strain>
    </source>
</reference>
<dbReference type="PROSITE" id="PS51257">
    <property type="entry name" value="PROKAR_LIPOPROTEIN"/>
    <property type="match status" value="1"/>
</dbReference>
<keyword evidence="1" id="KW-0732">Signal</keyword>
<dbReference type="KEGG" id="bbat:Bdt_0074"/>
<gene>
    <name evidence="3" type="ORF">Bdt_0074</name>
</gene>
<proteinExistence type="predicted"/>
<evidence type="ECO:0000313" key="3">
    <source>
        <dbReference type="EMBL" id="AFX99786.1"/>
    </source>
</evidence>